<reference evidence="3 4" key="1">
    <citation type="journal article" date="2024" name="Plant J.">
        <title>Genome sequences and population genomics reveal climatic adaptation and genomic divergence between two closely related sweetgum species.</title>
        <authorList>
            <person name="Xu W.Q."/>
            <person name="Ren C.Q."/>
            <person name="Zhang X.Y."/>
            <person name="Comes H.P."/>
            <person name="Liu X.H."/>
            <person name="Li Y.G."/>
            <person name="Kettle C.J."/>
            <person name="Jalonen R."/>
            <person name="Gaisberger H."/>
            <person name="Ma Y.Z."/>
            <person name="Qiu Y.X."/>
        </authorList>
    </citation>
    <scope>NUCLEOTIDE SEQUENCE [LARGE SCALE GENOMIC DNA]</scope>
    <source>
        <strain evidence="3">Hangzhou</strain>
    </source>
</reference>
<dbReference type="PANTHER" id="PTHR35165">
    <property type="entry name" value="OS08G0113900 PROTEIN"/>
    <property type="match status" value="1"/>
</dbReference>
<keyword evidence="4" id="KW-1185">Reference proteome</keyword>
<comment type="caution">
    <text evidence="3">The sequence shown here is derived from an EMBL/GenBank/DDBJ whole genome shotgun (WGS) entry which is preliminary data.</text>
</comment>
<feature type="transmembrane region" description="Helical" evidence="2">
    <location>
        <begin position="57"/>
        <end position="78"/>
    </location>
</feature>
<proteinExistence type="predicted"/>
<evidence type="ECO:0000313" key="3">
    <source>
        <dbReference type="EMBL" id="KAK9279484.1"/>
    </source>
</evidence>
<evidence type="ECO:0000313" key="4">
    <source>
        <dbReference type="Proteomes" id="UP001415857"/>
    </source>
</evidence>
<name>A0AAP0RMT3_LIQFO</name>
<evidence type="ECO:0000256" key="1">
    <source>
        <dbReference type="SAM" id="MobiDB-lite"/>
    </source>
</evidence>
<dbReference type="InterPro" id="IPR032238">
    <property type="entry name" value="ATP-synth_Z"/>
</dbReference>
<dbReference type="PANTHER" id="PTHR35165:SF1">
    <property type="entry name" value="OS04G0577375 PROTEIN"/>
    <property type="match status" value="1"/>
</dbReference>
<feature type="transmembrane region" description="Helical" evidence="2">
    <location>
        <begin position="20"/>
        <end position="45"/>
    </location>
</feature>
<keyword evidence="2" id="KW-0812">Transmembrane</keyword>
<dbReference type="EMBL" id="JBBPBK010000008">
    <property type="protein sequence ID" value="KAK9279484.1"/>
    <property type="molecule type" value="Genomic_DNA"/>
</dbReference>
<dbReference type="AlphaFoldDB" id="A0AAP0RMT3"/>
<sequence length="103" mass="11624">MGSYKEERGAIVHGKPKMMIIMKTCMACLCSFLVSIAGGLMLVWWEVEFHPTNTQLWMVPFGLIMFGTPVIVWFSIFLSDLCNSDSDSPGLSRHDNSVHDPER</sequence>
<gene>
    <name evidence="3" type="ORF">L1049_013163</name>
</gene>
<accession>A0AAP0RMT3</accession>
<dbReference type="Pfam" id="PF16594">
    <property type="entry name" value="ATP-synt_Z"/>
    <property type="match status" value="1"/>
</dbReference>
<dbReference type="Proteomes" id="UP001415857">
    <property type="component" value="Unassembled WGS sequence"/>
</dbReference>
<protein>
    <submittedName>
        <fullName evidence="3">Uncharacterized protein</fullName>
    </submittedName>
</protein>
<keyword evidence="2" id="KW-0472">Membrane</keyword>
<organism evidence="3 4">
    <name type="scientific">Liquidambar formosana</name>
    <name type="common">Formosan gum</name>
    <dbReference type="NCBI Taxonomy" id="63359"/>
    <lineage>
        <taxon>Eukaryota</taxon>
        <taxon>Viridiplantae</taxon>
        <taxon>Streptophyta</taxon>
        <taxon>Embryophyta</taxon>
        <taxon>Tracheophyta</taxon>
        <taxon>Spermatophyta</taxon>
        <taxon>Magnoliopsida</taxon>
        <taxon>eudicotyledons</taxon>
        <taxon>Gunneridae</taxon>
        <taxon>Pentapetalae</taxon>
        <taxon>Saxifragales</taxon>
        <taxon>Altingiaceae</taxon>
        <taxon>Liquidambar</taxon>
    </lineage>
</organism>
<evidence type="ECO:0000256" key="2">
    <source>
        <dbReference type="SAM" id="Phobius"/>
    </source>
</evidence>
<keyword evidence="2" id="KW-1133">Transmembrane helix</keyword>
<feature type="compositionally biased region" description="Basic and acidic residues" evidence="1">
    <location>
        <begin position="92"/>
        <end position="103"/>
    </location>
</feature>
<feature type="region of interest" description="Disordered" evidence="1">
    <location>
        <begin position="84"/>
        <end position="103"/>
    </location>
</feature>